<accession>E3M123</accession>
<dbReference type="AlphaFoldDB" id="E3M123"/>
<sequence length="287" mass="32807">MPNSINLFPFYQTLRQALINHNQRELHQLLAGHPSGEVESFEDQEGQNQFVFVCKPPDNRPLSAMFPNSFSVTEDSSAIASAINDLVQAIQGSEQAPNVASTSSLNEQTISTSPTLDIADPETGEIPFCDPVQSTSSEYILQIQKVAAARNRKVRAREKNEVKQFPPLTEGTSEFKERFEEAKQHISTSVVYLDPFFCNRANLFNPRVTNSIPQKVGMMMINAKTLYWFWRRSTAIGFERKTLDKEWEDIKKEKGTVYWEWIGREIQLHDEFVVQLRKGFIRADSLK</sequence>
<dbReference type="OrthoDB" id="5911505at2759"/>
<dbReference type="STRING" id="31234.E3M123"/>
<name>E3M123_CAERE</name>
<dbReference type="Proteomes" id="UP000008281">
    <property type="component" value="Unassembled WGS sequence"/>
</dbReference>
<evidence type="ECO:0000256" key="1">
    <source>
        <dbReference type="SAM" id="MobiDB-lite"/>
    </source>
</evidence>
<keyword evidence="3" id="KW-1185">Reference proteome</keyword>
<feature type="compositionally biased region" description="Polar residues" evidence="1">
    <location>
        <begin position="96"/>
        <end position="115"/>
    </location>
</feature>
<feature type="region of interest" description="Disordered" evidence="1">
    <location>
        <begin position="96"/>
        <end position="124"/>
    </location>
</feature>
<dbReference type="eggNOG" id="ENOG502TK7D">
    <property type="taxonomic scope" value="Eukaryota"/>
</dbReference>
<dbReference type="HOGENOM" id="CLU_970574_0_0_1"/>
<protein>
    <submittedName>
        <fullName evidence="2">Uncharacterized protein</fullName>
    </submittedName>
</protein>
<gene>
    <name evidence="2" type="ORF">CRE_06491</name>
</gene>
<reference evidence="2" key="1">
    <citation type="submission" date="2007-07" db="EMBL/GenBank/DDBJ databases">
        <title>PCAP assembly of the Caenorhabditis remanei genome.</title>
        <authorList>
            <consortium name="The Caenorhabditis remanei Sequencing Consortium"/>
            <person name="Wilson R.K."/>
        </authorList>
    </citation>
    <scope>NUCLEOTIDE SEQUENCE [LARGE SCALE GENOMIC DNA]</scope>
    <source>
        <strain evidence="2">PB4641</strain>
    </source>
</reference>
<dbReference type="EMBL" id="DS268421">
    <property type="protein sequence ID" value="EFO88945.1"/>
    <property type="molecule type" value="Genomic_DNA"/>
</dbReference>
<organism evidence="3">
    <name type="scientific">Caenorhabditis remanei</name>
    <name type="common">Caenorhabditis vulgaris</name>
    <dbReference type="NCBI Taxonomy" id="31234"/>
    <lineage>
        <taxon>Eukaryota</taxon>
        <taxon>Metazoa</taxon>
        <taxon>Ecdysozoa</taxon>
        <taxon>Nematoda</taxon>
        <taxon>Chromadorea</taxon>
        <taxon>Rhabditida</taxon>
        <taxon>Rhabditina</taxon>
        <taxon>Rhabditomorpha</taxon>
        <taxon>Rhabditoidea</taxon>
        <taxon>Rhabditidae</taxon>
        <taxon>Peloderinae</taxon>
        <taxon>Caenorhabditis</taxon>
    </lineage>
</organism>
<evidence type="ECO:0000313" key="2">
    <source>
        <dbReference type="EMBL" id="EFO88945.1"/>
    </source>
</evidence>
<evidence type="ECO:0000313" key="3">
    <source>
        <dbReference type="Proteomes" id="UP000008281"/>
    </source>
</evidence>
<proteinExistence type="predicted"/>